<reference evidence="1" key="1">
    <citation type="submission" date="2023-04" db="EMBL/GenBank/DDBJ databases">
        <title>A chromosome-level genome assembly of the parasitoid wasp Eretmocerus hayati.</title>
        <authorList>
            <person name="Zhong Y."/>
            <person name="Liu S."/>
            <person name="Liu Y."/>
        </authorList>
    </citation>
    <scope>NUCLEOTIDE SEQUENCE</scope>
    <source>
        <strain evidence="1">ZJU_SS_LIU_2023</strain>
    </source>
</reference>
<evidence type="ECO:0000313" key="1">
    <source>
        <dbReference type="EMBL" id="KAJ8685282.1"/>
    </source>
</evidence>
<accession>A0ACC2PPE7</accession>
<name>A0ACC2PPE7_9HYME</name>
<gene>
    <name evidence="1" type="ORF">QAD02_021075</name>
</gene>
<keyword evidence="2" id="KW-1185">Reference proteome</keyword>
<protein>
    <submittedName>
        <fullName evidence="1">Uncharacterized protein</fullName>
    </submittedName>
</protein>
<organism evidence="1 2">
    <name type="scientific">Eretmocerus hayati</name>
    <dbReference type="NCBI Taxonomy" id="131215"/>
    <lineage>
        <taxon>Eukaryota</taxon>
        <taxon>Metazoa</taxon>
        <taxon>Ecdysozoa</taxon>
        <taxon>Arthropoda</taxon>
        <taxon>Hexapoda</taxon>
        <taxon>Insecta</taxon>
        <taxon>Pterygota</taxon>
        <taxon>Neoptera</taxon>
        <taxon>Endopterygota</taxon>
        <taxon>Hymenoptera</taxon>
        <taxon>Apocrita</taxon>
        <taxon>Proctotrupomorpha</taxon>
        <taxon>Chalcidoidea</taxon>
        <taxon>Aphelinidae</taxon>
        <taxon>Aphelininae</taxon>
        <taxon>Eretmocerus</taxon>
    </lineage>
</organism>
<dbReference type="Proteomes" id="UP001239111">
    <property type="component" value="Chromosome 1"/>
</dbReference>
<comment type="caution">
    <text evidence="1">The sequence shown here is derived from an EMBL/GenBank/DDBJ whole genome shotgun (WGS) entry which is preliminary data.</text>
</comment>
<evidence type="ECO:0000313" key="2">
    <source>
        <dbReference type="Proteomes" id="UP001239111"/>
    </source>
</evidence>
<sequence length="133" mass="14571">MVRSEKRTDDPPDPDRPNLGQPMNKISRNPRFVAIARLVFSTVNPEEAISWDPVVDERAPGDGPLMPDALRLLQHRETEKGEENEEEEYSDGGEADALRPSVAASTTVVTQSSTPTTTSSTQSTTMTLTRVCS</sequence>
<dbReference type="EMBL" id="CM056741">
    <property type="protein sequence ID" value="KAJ8685282.1"/>
    <property type="molecule type" value="Genomic_DNA"/>
</dbReference>
<proteinExistence type="predicted"/>